<organism evidence="2 3">
    <name type="scientific">Duganella violaceipulchra</name>
    <dbReference type="NCBI Taxonomy" id="2849652"/>
    <lineage>
        <taxon>Bacteria</taxon>
        <taxon>Pseudomonadati</taxon>
        <taxon>Pseudomonadota</taxon>
        <taxon>Betaproteobacteria</taxon>
        <taxon>Burkholderiales</taxon>
        <taxon>Oxalobacteraceae</taxon>
        <taxon>Telluria group</taxon>
        <taxon>Duganella</taxon>
    </lineage>
</organism>
<gene>
    <name evidence="2" type="ORF">KVP70_32480</name>
</gene>
<dbReference type="Proteomes" id="UP001155901">
    <property type="component" value="Unassembled WGS sequence"/>
</dbReference>
<evidence type="ECO:0000313" key="3">
    <source>
        <dbReference type="Proteomes" id="UP001155901"/>
    </source>
</evidence>
<protein>
    <submittedName>
        <fullName evidence="2">Uncharacterized protein</fullName>
    </submittedName>
</protein>
<keyword evidence="1" id="KW-0812">Transmembrane</keyword>
<accession>A0AA41HE06</accession>
<sequence>TTETADSCMDQPADNGEKRCQKKPRFRLSPIQQGVSNSLTRSVLPAGLSAARFDEYGIAGLTSLLFVSAYWMIPRALELSLTSPVSEAAKFGSLVLLGLILPGSIKRCPWVVQLFFLGNFGAMMAIAGMQYQSMPQRLCNAYLLEDQDITGLGLVVGAILISIAWFVQIAPALSPTLNTAESNDIPGTEHRLDNGSRT</sequence>
<feature type="transmembrane region" description="Helical" evidence="1">
    <location>
        <begin position="110"/>
        <end position="129"/>
    </location>
</feature>
<feature type="non-terminal residue" evidence="2">
    <location>
        <position position="1"/>
    </location>
</feature>
<name>A0AA41HE06_9BURK</name>
<dbReference type="EMBL" id="JAHTGR010000042">
    <property type="protein sequence ID" value="MBV6325634.1"/>
    <property type="molecule type" value="Genomic_DNA"/>
</dbReference>
<keyword evidence="1" id="KW-0472">Membrane</keyword>
<keyword evidence="1" id="KW-1133">Transmembrane helix</keyword>
<dbReference type="RefSeq" id="WP_217946542.1">
    <property type="nucleotide sequence ID" value="NZ_JAHTGR010000042.1"/>
</dbReference>
<comment type="caution">
    <text evidence="2">The sequence shown here is derived from an EMBL/GenBank/DDBJ whole genome shotgun (WGS) entry which is preliminary data.</text>
</comment>
<evidence type="ECO:0000256" key="1">
    <source>
        <dbReference type="SAM" id="Phobius"/>
    </source>
</evidence>
<feature type="transmembrane region" description="Helical" evidence="1">
    <location>
        <begin position="56"/>
        <end position="73"/>
    </location>
</feature>
<feature type="transmembrane region" description="Helical" evidence="1">
    <location>
        <begin position="149"/>
        <end position="167"/>
    </location>
</feature>
<dbReference type="AlphaFoldDB" id="A0AA41HE06"/>
<feature type="transmembrane region" description="Helical" evidence="1">
    <location>
        <begin position="85"/>
        <end position="103"/>
    </location>
</feature>
<evidence type="ECO:0000313" key="2">
    <source>
        <dbReference type="EMBL" id="MBV6325634.1"/>
    </source>
</evidence>
<reference evidence="2" key="1">
    <citation type="submission" date="2021-07" db="EMBL/GenBank/DDBJ databases">
        <title>Characterization of violacein-producing bacteria and related species.</title>
        <authorList>
            <person name="Wilson H.S."/>
            <person name="De Leon M.E."/>
        </authorList>
    </citation>
    <scope>NUCLEOTIDE SEQUENCE</scope>
    <source>
        <strain evidence="2">HSC-15S17</strain>
    </source>
</reference>
<proteinExistence type="predicted"/>